<dbReference type="AlphaFoldDB" id="A0AAE3B842"/>
<name>A0AAE3B842_9RHOB</name>
<comment type="caution">
    <text evidence="1">The sequence shown here is derived from an EMBL/GenBank/DDBJ whole genome shotgun (WGS) entry which is preliminary data.</text>
</comment>
<gene>
    <name evidence="1" type="ORF">JQV55_20660</name>
</gene>
<dbReference type="CDD" id="cd17242">
    <property type="entry name" value="MobM_relaxase"/>
    <property type="match status" value="1"/>
</dbReference>
<dbReference type="Pfam" id="PF01076">
    <property type="entry name" value="Mob_Pre"/>
    <property type="match status" value="1"/>
</dbReference>
<keyword evidence="2" id="KW-1185">Reference proteome</keyword>
<dbReference type="EMBL" id="JAFBRM010000017">
    <property type="protein sequence ID" value="MBM1715993.1"/>
    <property type="molecule type" value="Genomic_DNA"/>
</dbReference>
<dbReference type="RefSeq" id="WP_203238086.1">
    <property type="nucleotide sequence ID" value="NZ_JAFBRH010000017.1"/>
</dbReference>
<dbReference type="GO" id="GO:0003677">
    <property type="term" value="F:DNA binding"/>
    <property type="evidence" value="ECO:0007669"/>
    <property type="project" value="InterPro"/>
</dbReference>
<evidence type="ECO:0000313" key="1">
    <source>
        <dbReference type="EMBL" id="MBM1715993.1"/>
    </source>
</evidence>
<accession>A0AAE3B842</accession>
<dbReference type="Gene3D" id="3.30.930.30">
    <property type="match status" value="1"/>
</dbReference>
<evidence type="ECO:0000313" key="2">
    <source>
        <dbReference type="Proteomes" id="UP000732193"/>
    </source>
</evidence>
<dbReference type="InterPro" id="IPR001668">
    <property type="entry name" value="Mob_Pre"/>
</dbReference>
<dbReference type="Proteomes" id="UP000732193">
    <property type="component" value="Unassembled WGS sequence"/>
</dbReference>
<sequence>MTKLVLNIERVGWSKLEGQRRHDQRIGGDLSHVDLDASEDNLVLHGSGDAKADVRACLDKFEAAPRADNETPFNRFVIQPGDGFDWSNPKAIGKWLKLSKKWLQDEYGEGFVYAVLHTDERTPHIHAVCVPLYQSKTKHREAWKVSHKQHPATKGKGSYERLRRRCADALGFEYGDPGNKPRTEAQRLADEAAVARAAGLLSAARATAQGIVSRAKGLLAETEGRVARISKDLDHAAKMADLVGMEARAQAARQQKAKITPHTAAVRAMQQRRGNGER</sequence>
<reference evidence="1 2" key="1">
    <citation type="submission" date="2021-01" db="EMBL/GenBank/DDBJ databases">
        <title>Diatom-associated Roseobacters Show Island Model of Population Structure.</title>
        <authorList>
            <person name="Qu L."/>
            <person name="Feng X."/>
            <person name="Chen Y."/>
            <person name="Li L."/>
            <person name="Wang X."/>
            <person name="Hu Z."/>
            <person name="Wang H."/>
            <person name="Luo H."/>
        </authorList>
    </citation>
    <scope>NUCLEOTIDE SEQUENCE [LARGE SCALE GENOMIC DNA]</scope>
    <source>
        <strain evidence="1 2">TR60-84</strain>
    </source>
</reference>
<dbReference type="GO" id="GO:0006310">
    <property type="term" value="P:DNA recombination"/>
    <property type="evidence" value="ECO:0007669"/>
    <property type="project" value="InterPro"/>
</dbReference>
<protein>
    <submittedName>
        <fullName evidence="1">Plasmid recombination protein</fullName>
    </submittedName>
</protein>
<proteinExistence type="predicted"/>
<organism evidence="1 2">
    <name type="scientific">Sulfitobacter geojensis</name>
    <dbReference type="NCBI Taxonomy" id="1342299"/>
    <lineage>
        <taxon>Bacteria</taxon>
        <taxon>Pseudomonadati</taxon>
        <taxon>Pseudomonadota</taxon>
        <taxon>Alphaproteobacteria</taxon>
        <taxon>Rhodobacterales</taxon>
        <taxon>Roseobacteraceae</taxon>
        <taxon>Sulfitobacter</taxon>
    </lineage>
</organism>